<protein>
    <submittedName>
        <fullName evidence="1">Uncharacterized protein</fullName>
    </submittedName>
</protein>
<reference evidence="2" key="1">
    <citation type="submission" date="2018-06" db="EMBL/GenBank/DDBJ databases">
        <title>Description of Blautia argi sp. nov., a new anaerobic isolated from dog feces.</title>
        <authorList>
            <person name="Chang Y.-H."/>
            <person name="Paek J."/>
            <person name="Shin Y."/>
        </authorList>
    </citation>
    <scope>NUCLEOTIDE SEQUENCE [LARGE SCALE GENOMIC DNA]</scope>
    <source>
        <strain evidence="2">KCTC 15426</strain>
    </source>
</reference>
<dbReference type="KEGG" id="blau:DQQ01_11595"/>
<dbReference type="EMBL" id="CP030280">
    <property type="protein sequence ID" value="AWY98687.1"/>
    <property type="molecule type" value="Genomic_DNA"/>
</dbReference>
<organism evidence="1 2">
    <name type="scientific">Blautia argi</name>
    <dbReference type="NCBI Taxonomy" id="1912897"/>
    <lineage>
        <taxon>Bacteria</taxon>
        <taxon>Bacillati</taxon>
        <taxon>Bacillota</taxon>
        <taxon>Clostridia</taxon>
        <taxon>Lachnospirales</taxon>
        <taxon>Lachnospiraceae</taxon>
        <taxon>Blautia</taxon>
    </lineage>
</organism>
<dbReference type="AlphaFoldDB" id="A0A2Z4UCM7"/>
<name>A0A2Z4UCM7_9FIRM</name>
<accession>A0A2Z4UCM7</accession>
<evidence type="ECO:0000313" key="2">
    <source>
        <dbReference type="Proteomes" id="UP000250003"/>
    </source>
</evidence>
<gene>
    <name evidence="1" type="ORF">DQQ01_11595</name>
</gene>
<proteinExistence type="predicted"/>
<evidence type="ECO:0000313" key="1">
    <source>
        <dbReference type="EMBL" id="AWY98687.1"/>
    </source>
</evidence>
<sequence>MSRGERGISLFSTAKELKDCRKKRGRQHFFCHPLDYLPAKISMAVNVGTWGCSFCCLTGSAGFAI</sequence>
<dbReference type="Proteomes" id="UP000250003">
    <property type="component" value="Chromosome"/>
</dbReference>
<keyword evidence="2" id="KW-1185">Reference proteome</keyword>